<reference evidence="1" key="2">
    <citation type="submission" date="2021-09" db="EMBL/GenBank/DDBJ databases">
        <authorList>
            <person name="Gilroy R."/>
        </authorList>
    </citation>
    <scope>NUCLEOTIDE SEQUENCE</scope>
    <source>
        <strain evidence="1">ChiHjej11B10-15683</strain>
    </source>
</reference>
<protein>
    <submittedName>
        <fullName evidence="1">Uncharacterized protein</fullName>
    </submittedName>
</protein>
<evidence type="ECO:0000313" key="1">
    <source>
        <dbReference type="EMBL" id="HJF74471.1"/>
    </source>
</evidence>
<reference evidence="1" key="1">
    <citation type="journal article" date="2021" name="PeerJ">
        <title>Extensive microbial diversity within the chicken gut microbiome revealed by metagenomics and culture.</title>
        <authorList>
            <person name="Gilroy R."/>
            <person name="Ravi A."/>
            <person name="Getino M."/>
            <person name="Pursley I."/>
            <person name="Horton D.L."/>
            <person name="Alikhan N.F."/>
            <person name="Baker D."/>
            <person name="Gharbi K."/>
            <person name="Hall N."/>
            <person name="Watson M."/>
            <person name="Adriaenssens E.M."/>
            <person name="Foster-Nyarko E."/>
            <person name="Jarju S."/>
            <person name="Secka A."/>
            <person name="Antonio M."/>
            <person name="Oren A."/>
            <person name="Chaudhuri R.R."/>
            <person name="La Ragione R."/>
            <person name="Hildebrand F."/>
            <person name="Pallen M.J."/>
        </authorList>
    </citation>
    <scope>NUCLEOTIDE SEQUENCE</scope>
    <source>
        <strain evidence="1">ChiHjej11B10-15683</strain>
    </source>
</reference>
<organism evidence="1 3">
    <name type="scientific">Gallibacterium anatis</name>
    <dbReference type="NCBI Taxonomy" id="750"/>
    <lineage>
        <taxon>Bacteria</taxon>
        <taxon>Pseudomonadati</taxon>
        <taxon>Pseudomonadota</taxon>
        <taxon>Gammaproteobacteria</taxon>
        <taxon>Pasteurellales</taxon>
        <taxon>Pasteurellaceae</taxon>
        <taxon>Gallibacterium</taxon>
    </lineage>
</organism>
<dbReference type="EMBL" id="CP126975">
    <property type="protein sequence ID" value="WIM80320.1"/>
    <property type="molecule type" value="Genomic_DNA"/>
</dbReference>
<keyword evidence="4" id="KW-1185">Reference proteome</keyword>
<gene>
    <name evidence="1" type="ORF">K8W15_09880</name>
    <name evidence="2" type="ORF">QP018_03565</name>
</gene>
<dbReference type="AlphaFoldDB" id="A0A263HFJ0"/>
<reference evidence="2 4" key="3">
    <citation type="submission" date="2023-06" db="EMBL/GenBank/DDBJ databases">
        <title>Complete Genome Sequence of Gallibacterium anatis Strain BJF12, Isolated from a chicken with diarrhea.</title>
        <authorList>
            <person name="Guo F."/>
            <person name="Bu W."/>
            <person name="Xu F."/>
            <person name="Wen T."/>
        </authorList>
    </citation>
    <scope>NUCLEOTIDE SEQUENCE [LARGE SCALE GENOMIC DNA]</scope>
    <source>
        <strain evidence="2 4">BJF12</strain>
    </source>
</reference>
<dbReference type="EMBL" id="DYVQ01000079">
    <property type="protein sequence ID" value="HJF74471.1"/>
    <property type="molecule type" value="Genomic_DNA"/>
</dbReference>
<dbReference type="Proteomes" id="UP000749334">
    <property type="component" value="Unassembled WGS sequence"/>
</dbReference>
<evidence type="ECO:0000313" key="2">
    <source>
        <dbReference type="EMBL" id="WIM80320.1"/>
    </source>
</evidence>
<proteinExistence type="predicted"/>
<sequence length="82" mass="9949">MIRQKSSKKVVDRNKKRVSYFELVKRVEAVERAVLQQHRMNNYLTSRNDIFNLANENLQQRVTDLERQPRTFLQWLFAKLGR</sequence>
<evidence type="ECO:0000313" key="3">
    <source>
        <dbReference type="Proteomes" id="UP000749334"/>
    </source>
</evidence>
<dbReference type="Proteomes" id="UP001226750">
    <property type="component" value="Chromosome"/>
</dbReference>
<dbReference type="RefSeq" id="WP_013745014.1">
    <property type="nucleotide sequence ID" value="NZ_CP114281.1"/>
</dbReference>
<accession>A0A263HFJ0</accession>
<evidence type="ECO:0000313" key="4">
    <source>
        <dbReference type="Proteomes" id="UP001226750"/>
    </source>
</evidence>
<name>A0A263HFJ0_9PAST</name>